<dbReference type="CDD" id="cd00517">
    <property type="entry name" value="ATPS"/>
    <property type="match status" value="1"/>
</dbReference>
<keyword evidence="2 8" id="KW-0808">Transferase</keyword>
<reference evidence="11 12" key="1">
    <citation type="submission" date="2019-03" db="EMBL/GenBank/DDBJ databases">
        <title>Whole genome sequence of a novel Rubrobacter taiwanensis strain, isolated from Yellowstone National Park.</title>
        <authorList>
            <person name="Freed S."/>
            <person name="Ramaley R.F."/>
            <person name="Kyndt J.A."/>
        </authorList>
    </citation>
    <scope>NUCLEOTIDE SEQUENCE [LARGE SCALE GENOMIC DNA]</scope>
    <source>
        <strain evidence="11 12">Yellowstone</strain>
    </source>
</reference>
<dbReference type="GO" id="GO:0005524">
    <property type="term" value="F:ATP binding"/>
    <property type="evidence" value="ECO:0007669"/>
    <property type="project" value="UniProtKB-KW"/>
</dbReference>
<dbReference type="InterPro" id="IPR015947">
    <property type="entry name" value="PUA-like_sf"/>
</dbReference>
<dbReference type="PANTHER" id="PTHR43509:SF1">
    <property type="entry name" value="SULFATE ADENYLYLTRANSFERASE"/>
    <property type="match status" value="1"/>
</dbReference>
<dbReference type="Pfam" id="PF01747">
    <property type="entry name" value="ATP-sulfurylase"/>
    <property type="match status" value="1"/>
</dbReference>
<dbReference type="Gene3D" id="3.10.400.10">
    <property type="entry name" value="Sulfate adenylyltransferase"/>
    <property type="match status" value="1"/>
</dbReference>
<comment type="catalytic activity">
    <reaction evidence="7 8">
        <text>sulfate + ATP + H(+) = adenosine 5'-phosphosulfate + diphosphate</text>
        <dbReference type="Rhea" id="RHEA:18133"/>
        <dbReference type="ChEBI" id="CHEBI:15378"/>
        <dbReference type="ChEBI" id="CHEBI:16189"/>
        <dbReference type="ChEBI" id="CHEBI:30616"/>
        <dbReference type="ChEBI" id="CHEBI:33019"/>
        <dbReference type="ChEBI" id="CHEBI:58243"/>
        <dbReference type="EC" id="2.7.7.4"/>
    </reaction>
</comment>
<dbReference type="InterPro" id="IPR024951">
    <property type="entry name" value="Sulfurylase_cat_dom"/>
</dbReference>
<dbReference type="SUPFAM" id="SSF88697">
    <property type="entry name" value="PUA domain-like"/>
    <property type="match status" value="1"/>
</dbReference>
<dbReference type="AlphaFoldDB" id="A0A4R1BRB8"/>
<dbReference type="Proteomes" id="UP000295244">
    <property type="component" value="Unassembled WGS sequence"/>
</dbReference>
<dbReference type="UniPathway" id="UPA00140">
    <property type="reaction ID" value="UER00204"/>
</dbReference>
<evidence type="ECO:0000313" key="12">
    <source>
        <dbReference type="Proteomes" id="UP000295244"/>
    </source>
</evidence>
<accession>A0A4R1BRB8</accession>
<dbReference type="PANTHER" id="PTHR43509">
    <property type="match status" value="1"/>
</dbReference>
<sequence length="398" mass="45160">MLTRDSITIEPHGGELVDRRVPAGEREERRRQAAEYPKVVLGPRTLSDLEMISTGVFSPLTGFMVREDYESVVEEMRLKNGPIWSLPITLSVSEEEAADIREGQEVALANGAGEIVATMLVEDRYTYDKENEAQKVFRTTNDEHPGVATLYRQGDVLLGGEVTLLEDGTTSRPFPRYYYEPRELRAIFRQKGWKRIVGFQTRNPVHRAHEYIQKSALETVDGLLLNPLVGETRSEDIPADVRMRSYEVLLNRYYPKDRTVLAVFPAAMRYGGPREAVFHAICRKNYGCTHFIVGRDHAGPGKDSSGRPFYGDYDAQHIFDEIDLNELGITPLFFEHAFFCLNCGGMATTKTCPHDKDSHVFFSGTRVREMLRKGEYPPPEFSRPEVIEVLIEGMKNSS</sequence>
<gene>
    <name evidence="8 11" type="primary">sat</name>
    <name evidence="11" type="ORF">E0L93_02060</name>
</gene>
<dbReference type="InterPro" id="IPR025980">
    <property type="entry name" value="ATP-Sase_PUA-like_dom"/>
</dbReference>
<proteinExistence type="inferred from homology"/>
<dbReference type="EMBL" id="SKBU01000004">
    <property type="protein sequence ID" value="TCJ20313.1"/>
    <property type="molecule type" value="Genomic_DNA"/>
</dbReference>
<keyword evidence="3 8" id="KW-0548">Nucleotidyltransferase</keyword>
<evidence type="ECO:0000256" key="3">
    <source>
        <dbReference type="ARBA" id="ARBA00022695"/>
    </source>
</evidence>
<name>A0A4R1BRB8_9ACTN</name>
<comment type="caution">
    <text evidence="11">The sequence shown here is derived from an EMBL/GenBank/DDBJ whole genome shotgun (WGS) entry which is preliminary data.</text>
</comment>
<dbReference type="NCBIfam" id="NF003166">
    <property type="entry name" value="PRK04149.1"/>
    <property type="match status" value="1"/>
</dbReference>
<evidence type="ECO:0000256" key="6">
    <source>
        <dbReference type="ARBA" id="ARBA00037980"/>
    </source>
</evidence>
<evidence type="ECO:0000256" key="4">
    <source>
        <dbReference type="ARBA" id="ARBA00022741"/>
    </source>
</evidence>
<dbReference type="RefSeq" id="WP_132687810.1">
    <property type="nucleotide sequence ID" value="NZ_SKBU01000004.1"/>
</dbReference>
<dbReference type="Pfam" id="PF14306">
    <property type="entry name" value="PUA_2"/>
    <property type="match status" value="1"/>
</dbReference>
<dbReference type="InterPro" id="IPR002650">
    <property type="entry name" value="Sulphate_adenylyltransferase"/>
</dbReference>
<evidence type="ECO:0000313" key="11">
    <source>
        <dbReference type="EMBL" id="TCJ20313.1"/>
    </source>
</evidence>
<evidence type="ECO:0000256" key="1">
    <source>
        <dbReference type="ARBA" id="ARBA00005048"/>
    </source>
</evidence>
<comment type="pathway">
    <text evidence="1 8">Sulfur metabolism; hydrogen sulfide biosynthesis; sulfite from sulfate: step 1/3.</text>
</comment>
<dbReference type="Gene3D" id="3.40.50.620">
    <property type="entry name" value="HUPs"/>
    <property type="match status" value="1"/>
</dbReference>
<feature type="domain" description="Sulphate adenylyltransferase catalytic" evidence="9">
    <location>
        <begin position="176"/>
        <end position="392"/>
    </location>
</feature>
<keyword evidence="4 8" id="KW-0547">Nucleotide-binding</keyword>
<dbReference type="OrthoDB" id="9804504at2"/>
<dbReference type="InterPro" id="IPR020792">
    <property type="entry name" value="SO4_adenylyltransferase_pro"/>
</dbReference>
<dbReference type="SUPFAM" id="SSF52374">
    <property type="entry name" value="Nucleotidylyl transferase"/>
    <property type="match status" value="1"/>
</dbReference>
<protein>
    <recommendedName>
        <fullName evidence="8">Sulfate adenylyltransferase</fullName>
        <ecNumber evidence="8">2.7.7.4</ecNumber>
    </recommendedName>
    <alternativeName>
        <fullName evidence="8">ATP-sulfurylase</fullName>
    </alternativeName>
    <alternativeName>
        <fullName evidence="8">Sulfate adenylate transferase</fullName>
        <shortName evidence="8">SAT</shortName>
    </alternativeName>
</protein>
<feature type="domain" description="ATP-sulfurylase PUA-like" evidence="10">
    <location>
        <begin position="9"/>
        <end position="166"/>
    </location>
</feature>
<evidence type="ECO:0000256" key="2">
    <source>
        <dbReference type="ARBA" id="ARBA00022679"/>
    </source>
</evidence>
<evidence type="ECO:0000256" key="8">
    <source>
        <dbReference type="HAMAP-Rule" id="MF_00066"/>
    </source>
</evidence>
<keyword evidence="5 8" id="KW-0067">ATP-binding</keyword>
<evidence type="ECO:0000259" key="9">
    <source>
        <dbReference type="Pfam" id="PF01747"/>
    </source>
</evidence>
<evidence type="ECO:0000259" key="10">
    <source>
        <dbReference type="Pfam" id="PF14306"/>
    </source>
</evidence>
<dbReference type="GO" id="GO:0070814">
    <property type="term" value="P:hydrogen sulfide biosynthetic process"/>
    <property type="evidence" value="ECO:0007669"/>
    <property type="project" value="UniProtKB-UniRule"/>
</dbReference>
<evidence type="ECO:0000256" key="7">
    <source>
        <dbReference type="ARBA" id="ARBA00049370"/>
    </source>
</evidence>
<dbReference type="NCBIfam" id="TIGR00339">
    <property type="entry name" value="sopT"/>
    <property type="match status" value="1"/>
</dbReference>
<dbReference type="EC" id="2.7.7.4" evidence="8"/>
<dbReference type="HAMAP" id="MF_00066">
    <property type="entry name" value="Sulf_adenylyltr"/>
    <property type="match status" value="1"/>
</dbReference>
<evidence type="ECO:0000256" key="5">
    <source>
        <dbReference type="ARBA" id="ARBA00022840"/>
    </source>
</evidence>
<dbReference type="GO" id="GO:0000103">
    <property type="term" value="P:sulfate assimilation"/>
    <property type="evidence" value="ECO:0007669"/>
    <property type="project" value="UniProtKB-UniRule"/>
</dbReference>
<organism evidence="11 12">
    <name type="scientific">Rubrobacter taiwanensis</name>
    <dbReference type="NCBI Taxonomy" id="185139"/>
    <lineage>
        <taxon>Bacteria</taxon>
        <taxon>Bacillati</taxon>
        <taxon>Actinomycetota</taxon>
        <taxon>Rubrobacteria</taxon>
        <taxon>Rubrobacterales</taxon>
        <taxon>Rubrobacteraceae</taxon>
        <taxon>Rubrobacter</taxon>
    </lineage>
</organism>
<keyword evidence="12" id="KW-1185">Reference proteome</keyword>
<dbReference type="InterPro" id="IPR014729">
    <property type="entry name" value="Rossmann-like_a/b/a_fold"/>
</dbReference>
<dbReference type="GO" id="GO:0004781">
    <property type="term" value="F:sulfate adenylyltransferase (ATP) activity"/>
    <property type="evidence" value="ECO:0007669"/>
    <property type="project" value="UniProtKB-UniRule"/>
</dbReference>
<comment type="similarity">
    <text evidence="6 8">Belongs to the sulfate adenylyltransferase family.</text>
</comment>